<evidence type="ECO:0000256" key="5">
    <source>
        <dbReference type="HAMAP-Rule" id="MF_00127"/>
    </source>
</evidence>
<dbReference type="EC" id="6.1.1.21" evidence="5"/>
<dbReference type="GO" id="GO:0005737">
    <property type="term" value="C:cytoplasm"/>
    <property type="evidence" value="ECO:0007669"/>
    <property type="project" value="UniProtKB-SubCell"/>
</dbReference>
<dbReference type="Pfam" id="PF13393">
    <property type="entry name" value="tRNA-synt_His"/>
    <property type="match status" value="1"/>
</dbReference>
<dbReference type="NCBIfam" id="TIGR00442">
    <property type="entry name" value="hisS"/>
    <property type="match status" value="1"/>
</dbReference>
<dbReference type="PANTHER" id="PTHR43707:SF1">
    <property type="entry name" value="HISTIDINE--TRNA LIGASE, MITOCHONDRIAL-RELATED"/>
    <property type="match status" value="1"/>
</dbReference>
<dbReference type="GO" id="GO:0005524">
    <property type="term" value="F:ATP binding"/>
    <property type="evidence" value="ECO:0007669"/>
    <property type="project" value="UniProtKB-UniRule"/>
</dbReference>
<dbReference type="SUPFAM" id="SSF52954">
    <property type="entry name" value="Class II aaRS ABD-related"/>
    <property type="match status" value="1"/>
</dbReference>
<keyword evidence="5" id="KW-0648">Protein biosynthesis</keyword>
<comment type="similarity">
    <text evidence="1 5">Belongs to the class-II aminoacyl-tRNA synthetase family.</text>
</comment>
<dbReference type="Pfam" id="PF03129">
    <property type="entry name" value="HGTP_anticodon"/>
    <property type="match status" value="1"/>
</dbReference>
<feature type="domain" description="Aminoacyl-transfer RNA synthetases class-II family profile" evidence="8">
    <location>
        <begin position="46"/>
        <end position="329"/>
    </location>
</feature>
<evidence type="ECO:0000256" key="4">
    <source>
        <dbReference type="ARBA" id="ARBA00047639"/>
    </source>
</evidence>
<keyword evidence="5 9" id="KW-0436">Ligase</keyword>
<evidence type="ECO:0000313" key="10">
    <source>
        <dbReference type="Proteomes" id="UP000177941"/>
    </source>
</evidence>
<name>A0A1G1X608_9BACT</name>
<keyword evidence="3 5" id="KW-0030">Aminoacyl-tRNA synthetase</keyword>
<evidence type="ECO:0000256" key="2">
    <source>
        <dbReference type="ARBA" id="ARBA00022741"/>
    </source>
</evidence>
<evidence type="ECO:0000256" key="3">
    <source>
        <dbReference type="ARBA" id="ARBA00023146"/>
    </source>
</evidence>
<dbReference type="InterPro" id="IPR006195">
    <property type="entry name" value="aa-tRNA-synth_II"/>
</dbReference>
<feature type="binding site" evidence="6">
    <location>
        <position position="145"/>
    </location>
    <ligand>
        <name>L-histidine</name>
        <dbReference type="ChEBI" id="CHEBI:57595"/>
    </ligand>
</feature>
<feature type="binding site" evidence="6">
    <location>
        <position position="272"/>
    </location>
    <ligand>
        <name>L-histidine</name>
        <dbReference type="ChEBI" id="CHEBI:57595"/>
    </ligand>
</feature>
<dbReference type="PROSITE" id="PS50862">
    <property type="entry name" value="AA_TRNA_LIGASE_II"/>
    <property type="match status" value="1"/>
</dbReference>
<gene>
    <name evidence="5" type="primary">hisS</name>
    <name evidence="9" type="ORF">A3E36_01870</name>
</gene>
<dbReference type="InterPro" id="IPR036621">
    <property type="entry name" value="Anticodon-bd_dom_sf"/>
</dbReference>
<keyword evidence="5" id="KW-0963">Cytoplasm</keyword>
<dbReference type="PIRSF" id="PIRSF001549">
    <property type="entry name" value="His-tRNA_synth"/>
    <property type="match status" value="1"/>
</dbReference>
<dbReference type="CDD" id="cd00773">
    <property type="entry name" value="HisRS-like_core"/>
    <property type="match status" value="1"/>
</dbReference>
<dbReference type="InterPro" id="IPR004516">
    <property type="entry name" value="HisRS/HisZ"/>
</dbReference>
<feature type="binding site" evidence="6">
    <location>
        <position position="141"/>
    </location>
    <ligand>
        <name>L-histidine</name>
        <dbReference type="ChEBI" id="CHEBI:57595"/>
    </ligand>
</feature>
<evidence type="ECO:0000256" key="7">
    <source>
        <dbReference type="SAM" id="MobiDB-lite"/>
    </source>
</evidence>
<dbReference type="Proteomes" id="UP000177941">
    <property type="component" value="Unassembled WGS sequence"/>
</dbReference>
<evidence type="ECO:0000256" key="1">
    <source>
        <dbReference type="ARBA" id="ARBA00008226"/>
    </source>
</evidence>
<accession>A0A1G1X608</accession>
<evidence type="ECO:0000259" key="8">
    <source>
        <dbReference type="PROSITE" id="PS50862"/>
    </source>
</evidence>
<dbReference type="InterPro" id="IPR041715">
    <property type="entry name" value="HisRS-like_core"/>
</dbReference>
<comment type="catalytic activity">
    <reaction evidence="4 5">
        <text>tRNA(His) + L-histidine + ATP = L-histidyl-tRNA(His) + AMP + diphosphate + H(+)</text>
        <dbReference type="Rhea" id="RHEA:17313"/>
        <dbReference type="Rhea" id="RHEA-COMP:9665"/>
        <dbReference type="Rhea" id="RHEA-COMP:9689"/>
        <dbReference type="ChEBI" id="CHEBI:15378"/>
        <dbReference type="ChEBI" id="CHEBI:30616"/>
        <dbReference type="ChEBI" id="CHEBI:33019"/>
        <dbReference type="ChEBI" id="CHEBI:57595"/>
        <dbReference type="ChEBI" id="CHEBI:78442"/>
        <dbReference type="ChEBI" id="CHEBI:78527"/>
        <dbReference type="ChEBI" id="CHEBI:456215"/>
        <dbReference type="EC" id="6.1.1.21"/>
    </reaction>
</comment>
<organism evidence="9 10">
    <name type="scientific">Candidatus Andersenbacteria bacterium RIFCSPHIGHO2_12_FULL_45_11b</name>
    <dbReference type="NCBI Taxonomy" id="1797282"/>
    <lineage>
        <taxon>Bacteria</taxon>
        <taxon>Candidatus Anderseniibacteriota</taxon>
    </lineage>
</organism>
<dbReference type="EMBL" id="MHHS01000050">
    <property type="protein sequence ID" value="OGY35424.1"/>
    <property type="molecule type" value="Genomic_DNA"/>
</dbReference>
<keyword evidence="2 5" id="KW-0547">Nucleotide-binding</keyword>
<dbReference type="InterPro" id="IPR004154">
    <property type="entry name" value="Anticodon-bd"/>
</dbReference>
<dbReference type="PANTHER" id="PTHR43707">
    <property type="entry name" value="HISTIDYL-TRNA SYNTHETASE"/>
    <property type="match status" value="1"/>
</dbReference>
<keyword evidence="5" id="KW-0067">ATP-binding</keyword>
<proteinExistence type="inferred from homology"/>
<evidence type="ECO:0000256" key="6">
    <source>
        <dbReference type="PIRSR" id="PIRSR001549-1"/>
    </source>
</evidence>
<dbReference type="HAMAP" id="MF_00127">
    <property type="entry name" value="His_tRNA_synth"/>
    <property type="match status" value="1"/>
</dbReference>
<reference evidence="9 10" key="1">
    <citation type="journal article" date="2016" name="Nat. Commun.">
        <title>Thousands of microbial genomes shed light on interconnected biogeochemical processes in an aquifer system.</title>
        <authorList>
            <person name="Anantharaman K."/>
            <person name="Brown C.T."/>
            <person name="Hug L.A."/>
            <person name="Sharon I."/>
            <person name="Castelle C.J."/>
            <person name="Probst A.J."/>
            <person name="Thomas B.C."/>
            <person name="Singh A."/>
            <person name="Wilkins M.J."/>
            <person name="Karaoz U."/>
            <person name="Brodie E.L."/>
            <person name="Williams K.H."/>
            <person name="Hubbard S.S."/>
            <person name="Banfield J.F."/>
        </authorList>
    </citation>
    <scope>NUCLEOTIDE SEQUENCE [LARGE SCALE GENOMIC DNA]</scope>
</reference>
<dbReference type="GO" id="GO:0006427">
    <property type="term" value="P:histidyl-tRNA aminoacylation"/>
    <property type="evidence" value="ECO:0007669"/>
    <property type="project" value="UniProtKB-UniRule"/>
</dbReference>
<dbReference type="AlphaFoldDB" id="A0A1G1X608"/>
<dbReference type="GO" id="GO:0004821">
    <property type="term" value="F:histidine-tRNA ligase activity"/>
    <property type="evidence" value="ECO:0007669"/>
    <property type="project" value="UniProtKB-UniRule"/>
</dbReference>
<feature type="binding site" evidence="6">
    <location>
        <position position="127"/>
    </location>
    <ligand>
        <name>L-histidine</name>
        <dbReference type="ChEBI" id="CHEBI:57595"/>
    </ligand>
</feature>
<dbReference type="Gene3D" id="3.30.930.10">
    <property type="entry name" value="Bira Bifunctional Protein, Domain 2"/>
    <property type="match status" value="1"/>
</dbReference>
<comment type="subcellular location">
    <subcellularLocation>
        <location evidence="5">Cytoplasm</location>
    </subcellularLocation>
</comment>
<dbReference type="Gene3D" id="3.40.50.800">
    <property type="entry name" value="Anticodon-binding domain"/>
    <property type="match status" value="1"/>
</dbReference>
<feature type="binding site" evidence="6">
    <location>
        <begin position="276"/>
        <end position="277"/>
    </location>
    <ligand>
        <name>L-histidine</name>
        <dbReference type="ChEBI" id="CHEBI:57595"/>
    </ligand>
</feature>
<comment type="subunit">
    <text evidence="5">Homodimer.</text>
</comment>
<feature type="binding site" evidence="6">
    <location>
        <begin position="96"/>
        <end position="98"/>
    </location>
    <ligand>
        <name>L-histidine</name>
        <dbReference type="ChEBI" id="CHEBI:57595"/>
    </ligand>
</feature>
<feature type="region of interest" description="Disordered" evidence="7">
    <location>
        <begin position="1"/>
        <end position="22"/>
    </location>
</feature>
<comment type="caution">
    <text evidence="9">The sequence shown here is derived from an EMBL/GenBank/DDBJ whole genome shotgun (WGS) entry which is preliminary data.</text>
</comment>
<sequence>MTTKKKTSSESKVQFPLHSPRGTQDILPQDQKYWEYVTENAKSFLRGWHFQYLETPTFEETALFSRGIGENTDIVDKELFELKSRGKGSSYALRPEGTASVVRAYIEHGMRSWPRPVKLFTIGSFFRYDRPQAGRFREFHQIDIEAIGSANPITDVQVIYVLHNYFQSLGLDDYVVLINTLGEPSERKAYISLLKEHFRRNRQKLCRNCKDRLVTNPLRLLDCKEEKCQQVGNTAPRLLDHLSDASRKHFEFILDSLRELGVPYEVTPSLVRGLDYYTHTVFEFVPKSTRGESQQSSFASGGRYNNLVKELGGKDMPAIGAAIGVERVIDRVKTEGIDLMVMDHPQLFIAQLGDQAKIVGLQVMKELRDADIPFSESIDRDGMQQQLHMADRLKVEWSIIIGQKEVLDKTVILRNMESGMQEVVDRDRLVKELERRLHIVRE</sequence>
<evidence type="ECO:0000313" key="9">
    <source>
        <dbReference type="EMBL" id="OGY35424.1"/>
    </source>
</evidence>
<dbReference type="SUPFAM" id="SSF55681">
    <property type="entry name" value="Class II aaRS and biotin synthetases"/>
    <property type="match status" value="1"/>
</dbReference>
<dbReference type="InterPro" id="IPR015807">
    <property type="entry name" value="His-tRNA-ligase"/>
</dbReference>
<protein>
    <recommendedName>
        <fullName evidence="5">Histidine--tRNA ligase</fullName>
        <ecNumber evidence="5">6.1.1.21</ecNumber>
    </recommendedName>
    <alternativeName>
        <fullName evidence="5">Histidyl-tRNA synthetase</fullName>
        <shortName evidence="5">HisRS</shortName>
    </alternativeName>
</protein>
<dbReference type="InterPro" id="IPR045864">
    <property type="entry name" value="aa-tRNA-synth_II/BPL/LPL"/>
</dbReference>